<keyword evidence="2" id="KW-0012">Acyltransferase</keyword>
<dbReference type="STRING" id="1095778.SAMN04489842_3103"/>
<gene>
    <name evidence="4" type="ORF">SAMN04489842_3103</name>
</gene>
<dbReference type="InterPro" id="IPR000182">
    <property type="entry name" value="GNAT_dom"/>
</dbReference>
<accession>A0A1H1HW74</accession>
<dbReference type="RefSeq" id="WP_139169308.1">
    <property type="nucleotide sequence ID" value="NZ_FNLC01000003.1"/>
</dbReference>
<dbReference type="AlphaFoldDB" id="A0A1H1HW74"/>
<dbReference type="Gene3D" id="3.40.630.30">
    <property type="match status" value="1"/>
</dbReference>
<dbReference type="OrthoDB" id="125295at2157"/>
<dbReference type="GO" id="GO:0005840">
    <property type="term" value="C:ribosome"/>
    <property type="evidence" value="ECO:0007669"/>
    <property type="project" value="UniProtKB-KW"/>
</dbReference>
<proteinExistence type="predicted"/>
<dbReference type="PROSITE" id="PS51186">
    <property type="entry name" value="GNAT"/>
    <property type="match status" value="1"/>
</dbReference>
<organism evidence="4 5">
    <name type="scientific">Natronobacterium texcoconense</name>
    <dbReference type="NCBI Taxonomy" id="1095778"/>
    <lineage>
        <taxon>Archaea</taxon>
        <taxon>Methanobacteriati</taxon>
        <taxon>Methanobacteriota</taxon>
        <taxon>Stenosarchaea group</taxon>
        <taxon>Halobacteria</taxon>
        <taxon>Halobacteriales</taxon>
        <taxon>Natrialbaceae</taxon>
        <taxon>Natronobacterium</taxon>
    </lineage>
</organism>
<dbReference type="Pfam" id="PF00583">
    <property type="entry name" value="Acetyltransf_1"/>
    <property type="match status" value="1"/>
</dbReference>
<dbReference type="CDD" id="cd04301">
    <property type="entry name" value="NAT_SF"/>
    <property type="match status" value="1"/>
</dbReference>
<dbReference type="SUPFAM" id="SSF55729">
    <property type="entry name" value="Acyl-CoA N-acyltransferases (Nat)"/>
    <property type="match status" value="1"/>
</dbReference>
<name>A0A1H1HW74_NATTX</name>
<dbReference type="Proteomes" id="UP000198848">
    <property type="component" value="Unassembled WGS sequence"/>
</dbReference>
<keyword evidence="4" id="KW-0689">Ribosomal protein</keyword>
<reference evidence="5" key="1">
    <citation type="submission" date="2016-10" db="EMBL/GenBank/DDBJ databases">
        <authorList>
            <person name="Varghese N."/>
            <person name="Submissions S."/>
        </authorList>
    </citation>
    <scope>NUCLEOTIDE SEQUENCE [LARGE SCALE GENOMIC DNA]</scope>
    <source>
        <strain evidence="5">DSM 24767</strain>
    </source>
</reference>
<dbReference type="EMBL" id="FNLC01000003">
    <property type="protein sequence ID" value="SDR29732.1"/>
    <property type="molecule type" value="Genomic_DNA"/>
</dbReference>
<evidence type="ECO:0000259" key="3">
    <source>
        <dbReference type="PROSITE" id="PS51186"/>
    </source>
</evidence>
<dbReference type="InterPro" id="IPR050832">
    <property type="entry name" value="Bact_Acetyltransf"/>
</dbReference>
<dbReference type="InterPro" id="IPR016181">
    <property type="entry name" value="Acyl_CoA_acyltransferase"/>
</dbReference>
<keyword evidence="1" id="KW-0808">Transferase</keyword>
<sequence length="156" mass="18129">MKIRPLEPGDVETLVDDLWFPLAREMGDLDEFNRVADDVREDAIGYHERALTDEERILLVAVEDGEFVGFVYAKRERAMPTFQRTYDLHVIEVYVREASRQQGIASELLAAVESWENARECEWASLVVHVDNHAAQSLYEDHGFDVKRKFFAKRLE</sequence>
<evidence type="ECO:0000313" key="5">
    <source>
        <dbReference type="Proteomes" id="UP000198848"/>
    </source>
</evidence>
<feature type="domain" description="N-acetyltransferase" evidence="3">
    <location>
        <begin position="1"/>
        <end position="156"/>
    </location>
</feature>
<evidence type="ECO:0000256" key="1">
    <source>
        <dbReference type="ARBA" id="ARBA00022679"/>
    </source>
</evidence>
<keyword evidence="5" id="KW-1185">Reference proteome</keyword>
<evidence type="ECO:0000256" key="2">
    <source>
        <dbReference type="ARBA" id="ARBA00023315"/>
    </source>
</evidence>
<dbReference type="PANTHER" id="PTHR43877:SF1">
    <property type="entry name" value="ACETYLTRANSFERASE"/>
    <property type="match status" value="1"/>
</dbReference>
<protein>
    <submittedName>
        <fullName evidence="4">Ribosomal protein S18 acetylase RimI</fullName>
    </submittedName>
</protein>
<evidence type="ECO:0000313" key="4">
    <source>
        <dbReference type="EMBL" id="SDR29732.1"/>
    </source>
</evidence>
<dbReference type="GO" id="GO:0016747">
    <property type="term" value="F:acyltransferase activity, transferring groups other than amino-acyl groups"/>
    <property type="evidence" value="ECO:0007669"/>
    <property type="project" value="InterPro"/>
</dbReference>
<keyword evidence="4" id="KW-0687">Ribonucleoprotein</keyword>
<dbReference type="PANTHER" id="PTHR43877">
    <property type="entry name" value="AMINOALKYLPHOSPHONATE N-ACETYLTRANSFERASE-RELATED-RELATED"/>
    <property type="match status" value="1"/>
</dbReference>